<dbReference type="Pfam" id="PF08263">
    <property type="entry name" value="LRRNT_2"/>
    <property type="match status" value="1"/>
</dbReference>
<comment type="caution">
    <text evidence="10">The sequence shown here is derived from an EMBL/GenBank/DDBJ whole genome shotgun (WGS) entry which is preliminary data.</text>
</comment>
<evidence type="ECO:0000259" key="9">
    <source>
        <dbReference type="Pfam" id="PF08263"/>
    </source>
</evidence>
<dbReference type="STRING" id="74649.A0A2P6SCG5"/>
<dbReference type="SUPFAM" id="SSF52047">
    <property type="entry name" value="RNI-like"/>
    <property type="match status" value="1"/>
</dbReference>
<dbReference type="GO" id="GO:0016020">
    <property type="term" value="C:membrane"/>
    <property type="evidence" value="ECO:0007669"/>
    <property type="project" value="UniProtKB-SubCell"/>
</dbReference>
<evidence type="ECO:0000256" key="6">
    <source>
        <dbReference type="ARBA" id="ARBA00022737"/>
    </source>
</evidence>
<organism evidence="10 11">
    <name type="scientific">Rosa chinensis</name>
    <name type="common">China rose</name>
    <dbReference type="NCBI Taxonomy" id="74649"/>
    <lineage>
        <taxon>Eukaryota</taxon>
        <taxon>Viridiplantae</taxon>
        <taxon>Streptophyta</taxon>
        <taxon>Embryophyta</taxon>
        <taxon>Tracheophyta</taxon>
        <taxon>Spermatophyta</taxon>
        <taxon>Magnoliopsida</taxon>
        <taxon>eudicotyledons</taxon>
        <taxon>Gunneridae</taxon>
        <taxon>Pentapetalae</taxon>
        <taxon>rosids</taxon>
        <taxon>fabids</taxon>
        <taxon>Rosales</taxon>
        <taxon>Rosaceae</taxon>
        <taxon>Rosoideae</taxon>
        <taxon>Rosoideae incertae sedis</taxon>
        <taxon>Rosa</taxon>
    </lineage>
</organism>
<dbReference type="InterPro" id="IPR013210">
    <property type="entry name" value="LRR_N_plant-typ"/>
</dbReference>
<evidence type="ECO:0000313" key="11">
    <source>
        <dbReference type="Proteomes" id="UP000238479"/>
    </source>
</evidence>
<keyword evidence="3" id="KW-0964">Secreted</keyword>
<comment type="subcellular location">
    <subcellularLocation>
        <location evidence="2">Membrane</location>
    </subcellularLocation>
    <subcellularLocation>
        <location evidence="1">Secreted</location>
        <location evidence="1">Cell wall</location>
    </subcellularLocation>
</comment>
<comment type="similarity">
    <text evidence="8">Belongs to the polygalacturonase-inhibiting protein family.</text>
</comment>
<dbReference type="Pfam" id="PF00560">
    <property type="entry name" value="LRR_1"/>
    <property type="match status" value="5"/>
</dbReference>
<dbReference type="EC" id="2.7.11.1" evidence="10"/>
<keyword evidence="7" id="KW-0472">Membrane</keyword>
<accession>A0A2P6SCG5</accession>
<protein>
    <submittedName>
        <fullName evidence="10">Putative non-specific serine/threonine protein kinase</fullName>
        <ecNumber evidence="10">2.7.11.1</ecNumber>
    </submittedName>
</protein>
<dbReference type="Proteomes" id="UP000238479">
    <property type="component" value="Chromosome 1"/>
</dbReference>
<dbReference type="OMA" id="VINGNEC"/>
<dbReference type="SUPFAM" id="SSF52058">
    <property type="entry name" value="L domain-like"/>
    <property type="match status" value="1"/>
</dbReference>
<dbReference type="Gramene" id="PRQ56370">
    <property type="protein sequence ID" value="PRQ56370"/>
    <property type="gene ID" value="RchiOBHm_Chr1g0335021"/>
</dbReference>
<evidence type="ECO:0000256" key="7">
    <source>
        <dbReference type="ARBA" id="ARBA00023136"/>
    </source>
</evidence>
<evidence type="ECO:0000256" key="1">
    <source>
        <dbReference type="ARBA" id="ARBA00004191"/>
    </source>
</evidence>
<reference evidence="10 11" key="1">
    <citation type="journal article" date="2018" name="Nat. Genet.">
        <title>The Rosa genome provides new insights in the design of modern roses.</title>
        <authorList>
            <person name="Bendahmane M."/>
        </authorList>
    </citation>
    <scope>NUCLEOTIDE SEQUENCE [LARGE SCALE GENOMIC DNA]</scope>
    <source>
        <strain evidence="11">cv. Old Blush</strain>
    </source>
</reference>
<evidence type="ECO:0000256" key="3">
    <source>
        <dbReference type="ARBA" id="ARBA00022512"/>
    </source>
</evidence>
<evidence type="ECO:0000256" key="5">
    <source>
        <dbReference type="ARBA" id="ARBA00022729"/>
    </source>
</evidence>
<keyword evidence="3" id="KW-0134">Cell wall</keyword>
<name>A0A2P6SCG5_ROSCH</name>
<evidence type="ECO:0000256" key="4">
    <source>
        <dbReference type="ARBA" id="ARBA00022614"/>
    </source>
</evidence>
<evidence type="ECO:0000313" key="10">
    <source>
        <dbReference type="EMBL" id="PRQ56370.1"/>
    </source>
</evidence>
<keyword evidence="6" id="KW-0677">Repeat</keyword>
<keyword evidence="10" id="KW-0418">Kinase</keyword>
<keyword evidence="10" id="KW-0723">Serine/threonine-protein kinase</keyword>
<dbReference type="EMBL" id="PDCK01000039">
    <property type="protein sequence ID" value="PRQ56370.1"/>
    <property type="molecule type" value="Genomic_DNA"/>
</dbReference>
<keyword evidence="5" id="KW-0732">Signal</keyword>
<dbReference type="InterPro" id="IPR001611">
    <property type="entry name" value="Leu-rich_rpt"/>
</dbReference>
<evidence type="ECO:0000256" key="8">
    <source>
        <dbReference type="ARBA" id="ARBA00038043"/>
    </source>
</evidence>
<dbReference type="PANTHER" id="PTHR47988">
    <property type="entry name" value="SOMATIC EMBRYOGENESIS RECEPTOR KINASE 1"/>
    <property type="match status" value="1"/>
</dbReference>
<proteinExistence type="inferred from homology"/>
<evidence type="ECO:0000256" key="2">
    <source>
        <dbReference type="ARBA" id="ARBA00004370"/>
    </source>
</evidence>
<keyword evidence="4" id="KW-0433">Leucine-rich repeat</keyword>
<gene>
    <name evidence="10" type="ORF">RchiOBHm_Chr1g0335021</name>
</gene>
<keyword evidence="11" id="KW-1185">Reference proteome</keyword>
<dbReference type="Gene3D" id="3.80.10.10">
    <property type="entry name" value="Ribonuclease Inhibitor"/>
    <property type="match status" value="3"/>
</dbReference>
<feature type="domain" description="Leucine-rich repeat-containing N-terminal plant-type" evidence="9">
    <location>
        <begin position="25"/>
        <end position="63"/>
    </location>
</feature>
<dbReference type="AlphaFoldDB" id="A0A2P6SCG5"/>
<dbReference type="GO" id="GO:0004674">
    <property type="term" value="F:protein serine/threonine kinase activity"/>
    <property type="evidence" value="ECO:0007669"/>
    <property type="project" value="UniProtKB-KW"/>
</dbReference>
<dbReference type="InterPro" id="IPR032675">
    <property type="entry name" value="LRR_dom_sf"/>
</dbReference>
<keyword evidence="10" id="KW-0808">Transferase</keyword>
<sequence>MFIFCSNSFMQPNHPLTTKPEGNVTDRLALLAIKAQIQHDPNQVTSSWNESIHFCQWHGITCSRRHGQRVTKLELGSLALVGSISPHIENLSFLRVLNLQNNSFTHQIPPQIGHLQDCRNNLVGKITPKLSSLSKLQSFVLEFNNLPGEIPSSLRNLSSLNAIGLAYNNLEGSIPSSLCQLKKLTIFSLAVNRLSGIIPSCIYNLSGIVQFEILVNRIQGSLPSNLGTKFFPNLQIFSIDENQFTGAIPWSISNATNLVWFQCSSNRLTGQVPNLRNLHNLVVFNVQDNNLGRDKQGDLSFVSELVNATGLTALGFNDNNFRGTLPTSTNLQLLFLQGNRLEGSIPTGLGNLVNLQLLQMGEKNFTR</sequence>
<dbReference type="FunFam" id="3.80.10.10:FF:000400">
    <property type="entry name" value="Nuclear pore complex protein NUP107"/>
    <property type="match status" value="1"/>
</dbReference>